<dbReference type="EMBL" id="JAULSU010000001">
    <property type="protein sequence ID" value="KAK0634114.1"/>
    <property type="molecule type" value="Genomic_DNA"/>
</dbReference>
<dbReference type="GO" id="GO:0004806">
    <property type="term" value="F:triacylglycerol lipase activity"/>
    <property type="evidence" value="ECO:0007669"/>
    <property type="project" value="TreeGrafter"/>
</dbReference>
<dbReference type="PANTHER" id="PTHR43433">
    <property type="entry name" value="HYDROLASE, ALPHA/BETA FOLD FAMILY PROTEIN"/>
    <property type="match status" value="1"/>
</dbReference>
<dbReference type="InterPro" id="IPR029058">
    <property type="entry name" value="AB_hydrolase_fold"/>
</dbReference>
<dbReference type="NCBIfam" id="TIGR01250">
    <property type="entry name" value="pro_imino_pep_2"/>
    <property type="match status" value="1"/>
</dbReference>
<dbReference type="Proteomes" id="UP001175000">
    <property type="component" value="Unassembled WGS sequence"/>
</dbReference>
<keyword evidence="6" id="KW-1185">Reference proteome</keyword>
<keyword evidence="2 5" id="KW-0378">Hydrolase</keyword>
<dbReference type="Pfam" id="PF00561">
    <property type="entry name" value="Abhydrolase_1"/>
    <property type="match status" value="1"/>
</dbReference>
<dbReference type="InterPro" id="IPR005945">
    <property type="entry name" value="Pro_imino_pep"/>
</dbReference>
<dbReference type="SUPFAM" id="SSF53474">
    <property type="entry name" value="alpha/beta-Hydrolases"/>
    <property type="match status" value="1"/>
</dbReference>
<comment type="similarity">
    <text evidence="1">Belongs to the peptidase S33 family.</text>
</comment>
<name>A0AA40CE52_9PEZI</name>
<sequence length="327" mass="36114">MDPSWDIPPPPGQERRPPPPTKTGTVLFKIPNTGDLCETYYSLWGSLSSPVPPLVCLHGGPGIVHDYLLPISLLSRDFATPILMYDQVGCGKSTRFPSRKGDTTFWTPDLFLAELTNLVRALGITRYDLFGHSWGGMLAAQHALTQDTGLRKLILCGTPSDMPTFTRVTASLRACLPPEIVSVMESCERNHTTDSPDYQSATIEFYRRHLCRMVPFAPELLASFAAMAEDPTVYATMTGPTEFTVTGPLSGWSMLGEGQIEGMKAPGGMLLLNGCFDEAQDVCVQPFFERGEGRVKWVQFALSASMPWLEETERFLRVVGGWLTSRQ</sequence>
<dbReference type="InterPro" id="IPR002410">
    <property type="entry name" value="Peptidase_S33"/>
</dbReference>
<feature type="region of interest" description="Disordered" evidence="3">
    <location>
        <begin position="1"/>
        <end position="23"/>
    </location>
</feature>
<organism evidence="5 6">
    <name type="scientific">Immersiella caudata</name>
    <dbReference type="NCBI Taxonomy" id="314043"/>
    <lineage>
        <taxon>Eukaryota</taxon>
        <taxon>Fungi</taxon>
        <taxon>Dikarya</taxon>
        <taxon>Ascomycota</taxon>
        <taxon>Pezizomycotina</taxon>
        <taxon>Sordariomycetes</taxon>
        <taxon>Sordariomycetidae</taxon>
        <taxon>Sordariales</taxon>
        <taxon>Lasiosphaeriaceae</taxon>
        <taxon>Immersiella</taxon>
    </lineage>
</organism>
<gene>
    <name evidence="5" type="ORF">B0T14DRAFT_534074</name>
</gene>
<proteinExistence type="inferred from homology"/>
<dbReference type="GO" id="GO:0046503">
    <property type="term" value="P:glycerolipid catabolic process"/>
    <property type="evidence" value="ECO:0007669"/>
    <property type="project" value="TreeGrafter"/>
</dbReference>
<evidence type="ECO:0000256" key="1">
    <source>
        <dbReference type="ARBA" id="ARBA00010088"/>
    </source>
</evidence>
<reference evidence="5" key="1">
    <citation type="submission" date="2023-06" db="EMBL/GenBank/DDBJ databases">
        <title>Genome-scale phylogeny and comparative genomics of the fungal order Sordariales.</title>
        <authorList>
            <consortium name="Lawrence Berkeley National Laboratory"/>
            <person name="Hensen N."/>
            <person name="Bonometti L."/>
            <person name="Westerberg I."/>
            <person name="Brannstrom I.O."/>
            <person name="Guillou S."/>
            <person name="Cros-Aarteil S."/>
            <person name="Calhoun S."/>
            <person name="Haridas S."/>
            <person name="Kuo A."/>
            <person name="Mondo S."/>
            <person name="Pangilinan J."/>
            <person name="Riley R."/>
            <person name="Labutti K."/>
            <person name="Andreopoulos B."/>
            <person name="Lipzen A."/>
            <person name="Chen C."/>
            <person name="Yanf M."/>
            <person name="Daum C."/>
            <person name="Ng V."/>
            <person name="Clum A."/>
            <person name="Steindorff A."/>
            <person name="Ohm R."/>
            <person name="Martin F."/>
            <person name="Silar P."/>
            <person name="Natvig D."/>
            <person name="Lalanne C."/>
            <person name="Gautier V."/>
            <person name="Ament-Velasquez S.L."/>
            <person name="Kruys A."/>
            <person name="Hutchinson M.I."/>
            <person name="Powell A.J."/>
            <person name="Barry K."/>
            <person name="Miller A.N."/>
            <person name="Grigoriev I.V."/>
            <person name="Debuchy R."/>
            <person name="Gladieux P."/>
            <person name="Thoren M.H."/>
            <person name="Johannesson H."/>
        </authorList>
    </citation>
    <scope>NUCLEOTIDE SEQUENCE</scope>
    <source>
        <strain evidence="5">CBS 606.72</strain>
    </source>
</reference>
<evidence type="ECO:0000313" key="6">
    <source>
        <dbReference type="Proteomes" id="UP001175000"/>
    </source>
</evidence>
<protein>
    <submittedName>
        <fullName evidence="5">Alpha/Beta hydrolase protein</fullName>
    </submittedName>
</protein>
<dbReference type="InterPro" id="IPR050471">
    <property type="entry name" value="AB_hydrolase"/>
</dbReference>
<dbReference type="GO" id="GO:0008233">
    <property type="term" value="F:peptidase activity"/>
    <property type="evidence" value="ECO:0007669"/>
    <property type="project" value="InterPro"/>
</dbReference>
<evidence type="ECO:0000313" key="5">
    <source>
        <dbReference type="EMBL" id="KAK0634114.1"/>
    </source>
</evidence>
<feature type="domain" description="AB hydrolase-1" evidence="4">
    <location>
        <begin position="52"/>
        <end position="226"/>
    </location>
</feature>
<evidence type="ECO:0000256" key="2">
    <source>
        <dbReference type="ARBA" id="ARBA00022801"/>
    </source>
</evidence>
<dbReference type="PIRSF" id="PIRSF005539">
    <property type="entry name" value="Pept_S33_TRI_F1"/>
    <property type="match status" value="1"/>
</dbReference>
<comment type="caution">
    <text evidence="5">The sequence shown here is derived from an EMBL/GenBank/DDBJ whole genome shotgun (WGS) entry which is preliminary data.</text>
</comment>
<dbReference type="InterPro" id="IPR000073">
    <property type="entry name" value="AB_hydrolase_1"/>
</dbReference>
<feature type="compositionally biased region" description="Pro residues" evidence="3">
    <location>
        <begin position="1"/>
        <end position="12"/>
    </location>
</feature>
<dbReference type="Gene3D" id="3.40.50.1820">
    <property type="entry name" value="alpha/beta hydrolase"/>
    <property type="match status" value="1"/>
</dbReference>
<dbReference type="PRINTS" id="PR00793">
    <property type="entry name" value="PROAMNOPTASE"/>
</dbReference>
<evidence type="ECO:0000256" key="3">
    <source>
        <dbReference type="SAM" id="MobiDB-lite"/>
    </source>
</evidence>
<dbReference type="AlphaFoldDB" id="A0AA40CE52"/>
<accession>A0AA40CE52</accession>
<evidence type="ECO:0000259" key="4">
    <source>
        <dbReference type="Pfam" id="PF00561"/>
    </source>
</evidence>
<dbReference type="GO" id="GO:0006508">
    <property type="term" value="P:proteolysis"/>
    <property type="evidence" value="ECO:0007669"/>
    <property type="project" value="InterPro"/>
</dbReference>
<dbReference type="PANTHER" id="PTHR43433:SF5">
    <property type="entry name" value="AB HYDROLASE-1 DOMAIN-CONTAINING PROTEIN"/>
    <property type="match status" value="1"/>
</dbReference>